<feature type="domain" description="Lipocalin/cytosolic fatty-acid binding" evidence="6">
    <location>
        <begin position="476"/>
        <end position="568"/>
    </location>
</feature>
<dbReference type="SUPFAM" id="SSF50814">
    <property type="entry name" value="Lipocalins"/>
    <property type="match status" value="2"/>
</dbReference>
<feature type="signal peptide" evidence="5">
    <location>
        <begin position="1"/>
        <end position="19"/>
    </location>
</feature>
<comment type="similarity">
    <text evidence="2">Belongs to the calycin superfamily. Lipocalin family.</text>
</comment>
<dbReference type="Proteomes" id="UP000028990">
    <property type="component" value="Unassembled WGS sequence"/>
</dbReference>
<dbReference type="eggNOG" id="ENOG502THE1">
    <property type="taxonomic scope" value="Eukaryota"/>
</dbReference>
<evidence type="ECO:0000259" key="6">
    <source>
        <dbReference type="Pfam" id="PF00061"/>
    </source>
</evidence>
<dbReference type="GO" id="GO:0036094">
    <property type="term" value="F:small molecule binding"/>
    <property type="evidence" value="ECO:0007669"/>
    <property type="project" value="InterPro"/>
</dbReference>
<keyword evidence="4 5" id="KW-0732">Signal</keyword>
<evidence type="ECO:0000256" key="5">
    <source>
        <dbReference type="SAM" id="SignalP"/>
    </source>
</evidence>
<feature type="domain" description="Lipocalin/cytosolic fatty-acid binding" evidence="6">
    <location>
        <begin position="34"/>
        <end position="170"/>
    </location>
</feature>
<dbReference type="InterPro" id="IPR000566">
    <property type="entry name" value="Lipocln_cytosolic_FA-bd_dom"/>
</dbReference>
<evidence type="ECO:0000256" key="4">
    <source>
        <dbReference type="ARBA" id="ARBA00022729"/>
    </source>
</evidence>
<evidence type="ECO:0000313" key="8">
    <source>
        <dbReference type="Proteomes" id="UP000028990"/>
    </source>
</evidence>
<dbReference type="PANTHER" id="PTHR11430">
    <property type="entry name" value="LIPOCALIN"/>
    <property type="match status" value="1"/>
</dbReference>
<dbReference type="AlphaFoldDB" id="A0A091CU43"/>
<dbReference type="PROSITE" id="PS00213">
    <property type="entry name" value="LIPOCALIN"/>
    <property type="match status" value="1"/>
</dbReference>
<accession>A0A091CU43</accession>
<evidence type="ECO:0000256" key="1">
    <source>
        <dbReference type="ARBA" id="ARBA00004613"/>
    </source>
</evidence>
<evidence type="ECO:0000313" key="7">
    <source>
        <dbReference type="EMBL" id="KFO21503.1"/>
    </source>
</evidence>
<dbReference type="InterPro" id="IPR002345">
    <property type="entry name" value="Lipocalin"/>
</dbReference>
<keyword evidence="8" id="KW-1185">Reference proteome</keyword>
<name>A0A091CU43_FUKDA</name>
<gene>
    <name evidence="7" type="ORF">H920_17144</name>
</gene>
<proteinExistence type="inferred from homology"/>
<dbReference type="EMBL" id="KN124375">
    <property type="protein sequence ID" value="KFO21503.1"/>
    <property type="molecule type" value="Genomic_DNA"/>
</dbReference>
<dbReference type="Pfam" id="PF00061">
    <property type="entry name" value="Lipocalin"/>
    <property type="match status" value="2"/>
</dbReference>
<dbReference type="Gene3D" id="2.40.128.20">
    <property type="match status" value="3"/>
</dbReference>
<dbReference type="InterPro" id="IPR012674">
    <property type="entry name" value="Calycin"/>
</dbReference>
<dbReference type="GO" id="GO:0005615">
    <property type="term" value="C:extracellular space"/>
    <property type="evidence" value="ECO:0007669"/>
    <property type="project" value="TreeGrafter"/>
</dbReference>
<dbReference type="PANTHER" id="PTHR11430:SF129">
    <property type="entry name" value="ODORANT-BINDING PROTEIN 2A-RELATED"/>
    <property type="match status" value="1"/>
</dbReference>
<dbReference type="STRING" id="885580.ENSFDAP00000015415"/>
<dbReference type="PRINTS" id="PR01175">
    <property type="entry name" value="VNEBNERGLAND"/>
</dbReference>
<dbReference type="InterPro" id="IPR002450">
    <property type="entry name" value="von_Ebner_gland"/>
</dbReference>
<evidence type="ECO:0000256" key="2">
    <source>
        <dbReference type="ARBA" id="ARBA00006889"/>
    </source>
</evidence>
<feature type="chain" id="PRO_5001871071" evidence="5">
    <location>
        <begin position="20"/>
        <end position="586"/>
    </location>
</feature>
<dbReference type="InterPro" id="IPR022272">
    <property type="entry name" value="Lipocalin_CS"/>
</dbReference>
<dbReference type="CDD" id="cd19414">
    <property type="entry name" value="lipocalin_1_3_4_13-like"/>
    <property type="match status" value="1"/>
</dbReference>
<evidence type="ECO:0000256" key="3">
    <source>
        <dbReference type="ARBA" id="ARBA00022525"/>
    </source>
</evidence>
<protein>
    <submittedName>
        <fullName evidence="7">Odorant-binding protein 2b</fullName>
    </submittedName>
</protein>
<dbReference type="GO" id="GO:0005549">
    <property type="term" value="F:odorant binding"/>
    <property type="evidence" value="ECO:0007669"/>
    <property type="project" value="TreeGrafter"/>
</dbReference>
<comment type="subcellular location">
    <subcellularLocation>
        <location evidence="1">Secreted</location>
    </subcellularLocation>
</comment>
<sequence>MKTLLPTLVLLGLVAALQAQDPLSLQPEEPNLIGTWYTKALVSNMTLPGPKTFQVVFPSTMTAREDGSLQARVTLMIMGQCHEKEILMQKTEEPGKYSSSGGAKLIYVEELSTKDHYILYCEKRGPKKMFGVGKLIGRTPEESPEALEEFRKFVQRKGLPQEKITIPEQRGTWYILRWIGTIPIPREKRREPLPPFSFVQNYNGKLEFRMHIRTYGIAFFHDKMNNQWMSMVMLFGAAAQCPSVRGWGPVRPRPDPSELPPPVPTCCPRRSLHIWLITPRTYGIAFFHDKMNNQWMSMVMLFGAAAQCPSGPFRRSREGCGRPFPPDGTPSITLVCVPAGRTLEDHPMALEMFRSLVENKKLNVSEIVVPPHVANKSHSWQPGFLALPPPPPPSLQSRQHTQVQILNTEKHEALPWALGLQLDLCETSLWDPGPWLDSSTRMKLLLLSLGSVLAYALQDRSEAPVQPGFQPKEVEGPWHTLELAATNRSAIVEGGSYRCFMIGARILGNGNLNVTYFQRNADGKCVKEFFIGEKTDTPGVYTFEYKGKNVLTFVAVGSDFAVMDFENNSLDLVVVELQARCPSLGS</sequence>
<reference evidence="7 8" key="1">
    <citation type="submission" date="2013-11" db="EMBL/GenBank/DDBJ databases">
        <title>The Damaraland mole rat (Fukomys damarensis) genome and evolution of African mole rats.</title>
        <authorList>
            <person name="Gladyshev V.N."/>
            <person name="Fang X."/>
        </authorList>
    </citation>
    <scope>NUCLEOTIDE SEQUENCE [LARGE SCALE GENOMIC DNA]</scope>
    <source>
        <tissue evidence="7">Liver</tissue>
    </source>
</reference>
<organism evidence="7 8">
    <name type="scientific">Fukomys damarensis</name>
    <name type="common">Damaraland mole rat</name>
    <name type="synonym">Cryptomys damarensis</name>
    <dbReference type="NCBI Taxonomy" id="885580"/>
    <lineage>
        <taxon>Eukaryota</taxon>
        <taxon>Metazoa</taxon>
        <taxon>Chordata</taxon>
        <taxon>Craniata</taxon>
        <taxon>Vertebrata</taxon>
        <taxon>Euteleostomi</taxon>
        <taxon>Mammalia</taxon>
        <taxon>Eutheria</taxon>
        <taxon>Euarchontoglires</taxon>
        <taxon>Glires</taxon>
        <taxon>Rodentia</taxon>
        <taxon>Hystricomorpha</taxon>
        <taxon>Bathyergidae</taxon>
        <taxon>Fukomys</taxon>
    </lineage>
</organism>
<keyword evidence="3" id="KW-0964">Secreted</keyword>